<dbReference type="InterPro" id="IPR036388">
    <property type="entry name" value="WH-like_DNA-bd_sf"/>
</dbReference>
<evidence type="ECO:0000259" key="6">
    <source>
        <dbReference type="Pfam" id="PF04542"/>
    </source>
</evidence>
<comment type="caution">
    <text evidence="8">The sequence shown here is derived from an EMBL/GenBank/DDBJ whole genome shotgun (WGS) entry which is preliminary data.</text>
</comment>
<keyword evidence="4" id="KW-0238">DNA-binding</keyword>
<evidence type="ECO:0000256" key="3">
    <source>
        <dbReference type="ARBA" id="ARBA00023082"/>
    </source>
</evidence>
<dbReference type="SUPFAM" id="SSF88946">
    <property type="entry name" value="Sigma2 domain of RNA polymerase sigma factors"/>
    <property type="match status" value="1"/>
</dbReference>
<dbReference type="InterPro" id="IPR014325">
    <property type="entry name" value="RNA_pol_sigma-E_actinobac"/>
</dbReference>
<comment type="similarity">
    <text evidence="1">Belongs to the sigma-70 factor family. ECF subfamily.</text>
</comment>
<dbReference type="InterPro" id="IPR039425">
    <property type="entry name" value="RNA_pol_sigma-70-like"/>
</dbReference>
<gene>
    <name evidence="8" type="ORF">HD601_006491</name>
</gene>
<dbReference type="InterPro" id="IPR013324">
    <property type="entry name" value="RNA_pol_sigma_r3/r4-like"/>
</dbReference>
<dbReference type="InterPro" id="IPR013325">
    <property type="entry name" value="RNA_pol_sigma_r2"/>
</dbReference>
<feature type="domain" description="RNA polymerase sigma-70 region 4" evidence="7">
    <location>
        <begin position="109"/>
        <end position="157"/>
    </location>
</feature>
<proteinExistence type="inferred from homology"/>
<protein>
    <submittedName>
        <fullName evidence="8">RNA polymerase sigma-70 factor (Sigma-E family)</fullName>
    </submittedName>
</protein>
<dbReference type="EMBL" id="JACHMM010000001">
    <property type="protein sequence ID" value="MBB5791916.1"/>
    <property type="molecule type" value="Genomic_DNA"/>
</dbReference>
<dbReference type="Gene3D" id="1.10.10.10">
    <property type="entry name" value="Winged helix-like DNA-binding domain superfamily/Winged helix DNA-binding domain"/>
    <property type="match status" value="1"/>
</dbReference>
<dbReference type="InterPro" id="IPR007630">
    <property type="entry name" value="RNA_pol_sigma70_r4"/>
</dbReference>
<dbReference type="Pfam" id="PF04545">
    <property type="entry name" value="Sigma70_r4"/>
    <property type="match status" value="1"/>
</dbReference>
<dbReference type="CDD" id="cd06171">
    <property type="entry name" value="Sigma70_r4"/>
    <property type="match status" value="1"/>
</dbReference>
<dbReference type="GO" id="GO:0003677">
    <property type="term" value="F:DNA binding"/>
    <property type="evidence" value="ECO:0007669"/>
    <property type="project" value="UniProtKB-KW"/>
</dbReference>
<evidence type="ECO:0000256" key="4">
    <source>
        <dbReference type="ARBA" id="ARBA00023125"/>
    </source>
</evidence>
<dbReference type="Pfam" id="PF04542">
    <property type="entry name" value="Sigma70_r2"/>
    <property type="match status" value="1"/>
</dbReference>
<evidence type="ECO:0000256" key="5">
    <source>
        <dbReference type="ARBA" id="ARBA00023163"/>
    </source>
</evidence>
<keyword evidence="5" id="KW-0804">Transcription</keyword>
<dbReference type="AlphaFoldDB" id="A0A7W9GYC1"/>
<dbReference type="NCBIfam" id="TIGR02983">
    <property type="entry name" value="SigE-fam_strep"/>
    <property type="match status" value="1"/>
</dbReference>
<sequence>MRAELEDSFLAVTGAELPRLRRLAYAMCGDWHRADDLVQDALERVYAAWPRAHAASDPGAYLRTTLVRRAISETRRPWWRREYTREELPEVPSGDHADGIAARLDLAGALAGLTVKQRAVVVLRFLEDRSVDEVAAILGVGQGTVKRQTHDALARLRRDLTGQYVTENGGGA</sequence>
<dbReference type="SUPFAM" id="SSF88659">
    <property type="entry name" value="Sigma3 and sigma4 domains of RNA polymerase sigma factors"/>
    <property type="match status" value="1"/>
</dbReference>
<dbReference type="GO" id="GO:0006352">
    <property type="term" value="P:DNA-templated transcription initiation"/>
    <property type="evidence" value="ECO:0007669"/>
    <property type="project" value="InterPro"/>
</dbReference>
<dbReference type="InterPro" id="IPR007627">
    <property type="entry name" value="RNA_pol_sigma70_r2"/>
</dbReference>
<keyword evidence="2" id="KW-0805">Transcription regulation</keyword>
<dbReference type="Proteomes" id="UP000542813">
    <property type="component" value="Unassembled WGS sequence"/>
</dbReference>
<keyword evidence="3" id="KW-0731">Sigma factor</keyword>
<dbReference type="Gene3D" id="1.10.1740.10">
    <property type="match status" value="1"/>
</dbReference>
<reference evidence="8 9" key="1">
    <citation type="submission" date="2020-08" db="EMBL/GenBank/DDBJ databases">
        <title>Sequencing the genomes of 1000 actinobacteria strains.</title>
        <authorList>
            <person name="Klenk H.-P."/>
        </authorList>
    </citation>
    <scope>NUCLEOTIDE SEQUENCE [LARGE SCALE GENOMIC DNA]</scope>
    <source>
        <strain evidence="8 9">DSM 102122</strain>
    </source>
</reference>
<feature type="domain" description="RNA polymerase sigma-70 region 2" evidence="6">
    <location>
        <begin position="16"/>
        <end position="80"/>
    </location>
</feature>
<dbReference type="NCBIfam" id="TIGR02937">
    <property type="entry name" value="sigma70-ECF"/>
    <property type="match status" value="1"/>
</dbReference>
<keyword evidence="9" id="KW-1185">Reference proteome</keyword>
<evidence type="ECO:0000313" key="9">
    <source>
        <dbReference type="Proteomes" id="UP000542813"/>
    </source>
</evidence>
<dbReference type="RefSeq" id="WP_184829057.1">
    <property type="nucleotide sequence ID" value="NZ_JACHMM010000001.1"/>
</dbReference>
<dbReference type="GO" id="GO:0016987">
    <property type="term" value="F:sigma factor activity"/>
    <property type="evidence" value="ECO:0007669"/>
    <property type="project" value="UniProtKB-KW"/>
</dbReference>
<accession>A0A7W9GYC1</accession>
<dbReference type="InterPro" id="IPR014284">
    <property type="entry name" value="RNA_pol_sigma-70_dom"/>
</dbReference>
<organism evidence="8 9">
    <name type="scientific">Jiangella mangrovi</name>
    <dbReference type="NCBI Taxonomy" id="1524084"/>
    <lineage>
        <taxon>Bacteria</taxon>
        <taxon>Bacillati</taxon>
        <taxon>Actinomycetota</taxon>
        <taxon>Actinomycetes</taxon>
        <taxon>Jiangellales</taxon>
        <taxon>Jiangellaceae</taxon>
        <taxon>Jiangella</taxon>
    </lineage>
</organism>
<evidence type="ECO:0000256" key="1">
    <source>
        <dbReference type="ARBA" id="ARBA00010641"/>
    </source>
</evidence>
<evidence type="ECO:0000259" key="7">
    <source>
        <dbReference type="Pfam" id="PF04545"/>
    </source>
</evidence>
<dbReference type="PANTHER" id="PTHR43133:SF50">
    <property type="entry name" value="ECF RNA POLYMERASE SIGMA FACTOR SIGM"/>
    <property type="match status" value="1"/>
</dbReference>
<name>A0A7W9GYC1_9ACTN</name>
<dbReference type="PANTHER" id="PTHR43133">
    <property type="entry name" value="RNA POLYMERASE ECF-TYPE SIGMA FACTO"/>
    <property type="match status" value="1"/>
</dbReference>
<evidence type="ECO:0000256" key="2">
    <source>
        <dbReference type="ARBA" id="ARBA00023015"/>
    </source>
</evidence>
<evidence type="ECO:0000313" key="8">
    <source>
        <dbReference type="EMBL" id="MBB5791916.1"/>
    </source>
</evidence>